<dbReference type="SUPFAM" id="SSF53850">
    <property type="entry name" value="Periplasmic binding protein-like II"/>
    <property type="match status" value="1"/>
</dbReference>
<comment type="caution">
    <text evidence="14">The sequence shown here is derived from an EMBL/GenBank/DDBJ whole genome shotgun (WGS) entry which is preliminary data.</text>
</comment>
<evidence type="ECO:0000313" key="14">
    <source>
        <dbReference type="EMBL" id="MFC3687705.1"/>
    </source>
</evidence>
<comment type="pathway">
    <text evidence="2 11">Amino-acid biosynthesis; L-histidine biosynthesis; L-histidine from 5-phospho-alpha-D-ribose 1-diphosphate: step 1/9.</text>
</comment>
<dbReference type="NCBIfam" id="TIGR03455">
    <property type="entry name" value="HisG_C-term"/>
    <property type="match status" value="1"/>
</dbReference>
<dbReference type="PROSITE" id="PS01316">
    <property type="entry name" value="ATP_P_PHORIBOSYLTR"/>
    <property type="match status" value="1"/>
</dbReference>
<keyword evidence="11" id="KW-0067">ATP-binding</keyword>
<evidence type="ECO:0000256" key="11">
    <source>
        <dbReference type="HAMAP-Rule" id="MF_00079"/>
    </source>
</evidence>
<feature type="domain" description="Histidine biosynthesis HisG C-terminal" evidence="13">
    <location>
        <begin position="207"/>
        <end position="278"/>
    </location>
</feature>
<keyword evidence="11" id="KW-0479">Metal-binding</keyword>
<name>A0ABV7WD73_9MICO</name>
<evidence type="ECO:0000256" key="9">
    <source>
        <dbReference type="ARBA" id="ARBA00023102"/>
    </source>
</evidence>
<dbReference type="PANTHER" id="PTHR21403:SF8">
    <property type="entry name" value="ATP PHOSPHORIBOSYLTRANSFERASE"/>
    <property type="match status" value="1"/>
</dbReference>
<keyword evidence="15" id="KW-1185">Reference proteome</keyword>
<evidence type="ECO:0000256" key="7">
    <source>
        <dbReference type="ARBA" id="ARBA00022676"/>
    </source>
</evidence>
<dbReference type="PANTHER" id="PTHR21403">
    <property type="entry name" value="ATP PHOSPHORIBOSYLTRANSFERASE ATP-PRTASE"/>
    <property type="match status" value="1"/>
</dbReference>
<evidence type="ECO:0000259" key="12">
    <source>
        <dbReference type="Pfam" id="PF01634"/>
    </source>
</evidence>
<keyword evidence="11" id="KW-0963">Cytoplasm</keyword>
<comment type="activity regulation">
    <text evidence="11">Feedback inhibited by histidine.</text>
</comment>
<dbReference type="InterPro" id="IPR001348">
    <property type="entry name" value="ATP_PRibTrfase_HisG"/>
</dbReference>
<proteinExistence type="inferred from homology"/>
<keyword evidence="6 11" id="KW-0028">Amino-acid biosynthesis</keyword>
<keyword evidence="7 11" id="KW-0328">Glycosyltransferase</keyword>
<dbReference type="SUPFAM" id="SSF54913">
    <property type="entry name" value="GlnB-like"/>
    <property type="match status" value="1"/>
</dbReference>
<dbReference type="InterPro" id="IPR013115">
    <property type="entry name" value="HisG_C"/>
</dbReference>
<comment type="function">
    <text evidence="10 11">Catalyzes the condensation of ATP and 5-phosphoribose 1-diphosphate to form N'-(5'-phosphoribosyl)-ATP (PR-ATP). Has a crucial role in the pathway because the rate of histidine biosynthesis seems to be controlled primarily by regulation of HisG enzymatic activity.</text>
</comment>
<evidence type="ECO:0000256" key="5">
    <source>
        <dbReference type="ARBA" id="ARBA00020998"/>
    </source>
</evidence>
<comment type="similarity">
    <text evidence="3 11">Belongs to the ATP phosphoribosyltransferase family. Long subfamily.</text>
</comment>
<dbReference type="RefSeq" id="WP_340293007.1">
    <property type="nucleotide sequence ID" value="NZ_JBBEOI010000091.1"/>
</dbReference>
<keyword evidence="11" id="KW-0547">Nucleotide-binding</keyword>
<evidence type="ECO:0000256" key="2">
    <source>
        <dbReference type="ARBA" id="ARBA00004667"/>
    </source>
</evidence>
<accession>A0ABV7WD73</accession>
<dbReference type="InterPro" id="IPR015867">
    <property type="entry name" value="N-reg_PII/ATP_PRibTrfase_C"/>
</dbReference>
<comment type="subcellular location">
    <subcellularLocation>
        <location evidence="11">Cytoplasm</location>
    </subcellularLocation>
</comment>
<keyword evidence="9 11" id="KW-0368">Histidine biosynthesis</keyword>
<dbReference type="Gene3D" id="3.40.190.10">
    <property type="entry name" value="Periplasmic binding protein-like II"/>
    <property type="match status" value="2"/>
</dbReference>
<gene>
    <name evidence="11 14" type="primary">hisG</name>
    <name evidence="14" type="ORF">ACFOLH_05050</name>
</gene>
<dbReference type="EC" id="2.4.2.17" evidence="4 11"/>
<dbReference type="Pfam" id="PF01634">
    <property type="entry name" value="HisG"/>
    <property type="match status" value="1"/>
</dbReference>
<protein>
    <recommendedName>
        <fullName evidence="5 11">ATP phosphoribosyltransferase</fullName>
        <shortName evidence="11">ATP-PRT</shortName>
        <shortName evidence="11">ATP-PRTase</shortName>
        <ecNumber evidence="4 11">2.4.2.17</ecNumber>
    </recommendedName>
</protein>
<organism evidence="14 15">
    <name type="scientific">Aquipuribacter hungaricus</name>
    <dbReference type="NCBI Taxonomy" id="545624"/>
    <lineage>
        <taxon>Bacteria</taxon>
        <taxon>Bacillati</taxon>
        <taxon>Actinomycetota</taxon>
        <taxon>Actinomycetes</taxon>
        <taxon>Micrococcales</taxon>
        <taxon>Intrasporangiaceae</taxon>
        <taxon>Aquipuribacter</taxon>
    </lineage>
</organism>
<dbReference type="EMBL" id="JBHRWW010000002">
    <property type="protein sequence ID" value="MFC3687705.1"/>
    <property type="molecule type" value="Genomic_DNA"/>
</dbReference>
<keyword evidence="11" id="KW-0460">Magnesium</keyword>
<comment type="cofactor">
    <cofactor evidence="11">
        <name>Mg(2+)</name>
        <dbReference type="ChEBI" id="CHEBI:18420"/>
    </cofactor>
</comment>
<dbReference type="NCBIfam" id="TIGR00070">
    <property type="entry name" value="hisG"/>
    <property type="match status" value="1"/>
</dbReference>
<dbReference type="InterPro" id="IPR020621">
    <property type="entry name" value="ATP-PRT_HisG_long"/>
</dbReference>
<dbReference type="CDD" id="cd13591">
    <property type="entry name" value="PBP2_HisGL1"/>
    <property type="match status" value="1"/>
</dbReference>
<dbReference type="HAMAP" id="MF_00079">
    <property type="entry name" value="HisG_Long"/>
    <property type="match status" value="1"/>
</dbReference>
<evidence type="ECO:0000256" key="1">
    <source>
        <dbReference type="ARBA" id="ARBA00000915"/>
    </source>
</evidence>
<sequence length="282" mass="30029">MLRVAVPNKGALSEAAHEILAESGYRRRRDPKQLRLVDADNDVELFFLRPRDIAVYVGSGTLDVGITGRDLLIDSGAPARELLPLGFARSTFRFAAPVDGGVASTDALGGTRVAAAYPGLVRAWLDERGVDATVVGLDGAVESAVQLGIADVIADVVETGTTLRQAGLQVFGEPLLESEAVLVVPADRDPHPGVDVLARRLTGVMTARRYVLIDYDVRNEHVEAAAAVTPGLESPTVSPLHDSGWSAVRAMVPRADTNAVMDELWEVGARAILVTEIHACRL</sequence>
<evidence type="ECO:0000256" key="4">
    <source>
        <dbReference type="ARBA" id="ARBA00011946"/>
    </source>
</evidence>
<dbReference type="InterPro" id="IPR013820">
    <property type="entry name" value="ATP_PRibTrfase_cat"/>
</dbReference>
<dbReference type="InterPro" id="IPR011322">
    <property type="entry name" value="N-reg_PII-like_a/b"/>
</dbReference>
<dbReference type="GO" id="GO:0003879">
    <property type="term" value="F:ATP phosphoribosyltransferase activity"/>
    <property type="evidence" value="ECO:0007669"/>
    <property type="project" value="UniProtKB-EC"/>
</dbReference>
<dbReference type="Pfam" id="PF08029">
    <property type="entry name" value="HisG_C"/>
    <property type="match status" value="1"/>
</dbReference>
<evidence type="ECO:0000256" key="10">
    <source>
        <dbReference type="ARBA" id="ARBA00024861"/>
    </source>
</evidence>
<evidence type="ECO:0000256" key="8">
    <source>
        <dbReference type="ARBA" id="ARBA00022679"/>
    </source>
</evidence>
<dbReference type="Gene3D" id="3.30.70.120">
    <property type="match status" value="1"/>
</dbReference>
<evidence type="ECO:0000256" key="6">
    <source>
        <dbReference type="ARBA" id="ARBA00022605"/>
    </source>
</evidence>
<feature type="domain" description="ATP phosphoribosyltransferase catalytic" evidence="12">
    <location>
        <begin position="49"/>
        <end position="200"/>
    </location>
</feature>
<dbReference type="InterPro" id="IPR018198">
    <property type="entry name" value="ATP_PRibTrfase_CS"/>
</dbReference>
<evidence type="ECO:0000313" key="15">
    <source>
        <dbReference type="Proteomes" id="UP001595685"/>
    </source>
</evidence>
<reference evidence="15" key="1">
    <citation type="journal article" date="2019" name="Int. J. Syst. Evol. Microbiol.">
        <title>The Global Catalogue of Microorganisms (GCM) 10K type strain sequencing project: providing services to taxonomists for standard genome sequencing and annotation.</title>
        <authorList>
            <consortium name="The Broad Institute Genomics Platform"/>
            <consortium name="The Broad Institute Genome Sequencing Center for Infectious Disease"/>
            <person name="Wu L."/>
            <person name="Ma J."/>
        </authorList>
    </citation>
    <scope>NUCLEOTIDE SEQUENCE [LARGE SCALE GENOMIC DNA]</scope>
    <source>
        <strain evidence="15">NCAIM B.02333</strain>
    </source>
</reference>
<dbReference type="Proteomes" id="UP001595685">
    <property type="component" value="Unassembled WGS sequence"/>
</dbReference>
<comment type="catalytic activity">
    <reaction evidence="1 11">
        <text>1-(5-phospho-beta-D-ribosyl)-ATP + diphosphate = 5-phospho-alpha-D-ribose 1-diphosphate + ATP</text>
        <dbReference type="Rhea" id="RHEA:18473"/>
        <dbReference type="ChEBI" id="CHEBI:30616"/>
        <dbReference type="ChEBI" id="CHEBI:33019"/>
        <dbReference type="ChEBI" id="CHEBI:58017"/>
        <dbReference type="ChEBI" id="CHEBI:73183"/>
        <dbReference type="EC" id="2.4.2.17"/>
    </reaction>
</comment>
<evidence type="ECO:0000256" key="3">
    <source>
        <dbReference type="ARBA" id="ARBA00007955"/>
    </source>
</evidence>
<evidence type="ECO:0000259" key="13">
    <source>
        <dbReference type="Pfam" id="PF08029"/>
    </source>
</evidence>
<keyword evidence="8 11" id="KW-0808">Transferase</keyword>